<feature type="region of interest" description="Disordered" evidence="1">
    <location>
        <begin position="993"/>
        <end position="1042"/>
    </location>
</feature>
<evidence type="ECO:0000259" key="2">
    <source>
        <dbReference type="Pfam" id="PF10536"/>
    </source>
</evidence>
<dbReference type="GO" id="GO:0010073">
    <property type="term" value="P:meristem maintenance"/>
    <property type="evidence" value="ECO:0007669"/>
    <property type="project" value="InterPro"/>
</dbReference>
<dbReference type="Proteomes" id="UP000829196">
    <property type="component" value="Unassembled WGS sequence"/>
</dbReference>
<protein>
    <recommendedName>
        <fullName evidence="2">Aminotransferase-like plant mobile domain-containing protein</fullName>
    </recommendedName>
</protein>
<evidence type="ECO:0000313" key="4">
    <source>
        <dbReference type="Proteomes" id="UP000829196"/>
    </source>
</evidence>
<sequence>MSGRGATFVLLYGGELQVDEKFAPSYFGVRNRPLHVPRNINLEQLKLRILRALKYDPIKYFVNLVCRVPVGNEFVASHVEDDEVCEVLLCQAATEFLIMYVDVEEKIVSEDNIEPPNSERYDTSTQVERVQVANTSSDIENQQMQNPPLASAQTVPSYHYDYETMSSGSSEQCSDDEGVDLLPVVNDGDAVDNEEIRNIVQDYCTRSVGSTDTMVANNDYAETCRTTKEWDKEVDIDADYDAVIVEDEFSIPNDLIEGMCFTRKTDLQFALQGWAIKNNVQCIVIASNKTKFIIVCAKHDCPVYPCLWRLHSAQSKRLGGVWKISSIKNQHRCVSPILDSGHRQCNSQFISFYILPTIRKQMDLKPREIIGRMESKFNIKVSYMKAWDARRKAIKVVFGSWEESYRTLNLFMDNVASVMPGTVKWHQINDVAERKGQLVSIPDRGTILEAASHLLMVHDWPMNCRRFMEALRLVGLDCVSQMRYLRMDHHLLTALVERWSPQTNSFHLTVGEMTITLQDVAMILGVHIDGPALVGHPVVGAGRRWLSWPDCCDDLLGSHPLPDVVYQDPFDHRITSRFYMGQAHSQTCVPLRWLRWTFWRDSYLDLNDMDFWRHVRAYILFILGCHLLPDTSGSEIHLQYLTIMEDLAVFSTYSLGGAVLAHLYRELGEATRPSRANIAGCIHLLQIWAWEHLHVGRPLLRVPFPVELGGLSVGFRWNEDRLRELPVGNLITYRDELDGLLDSQVIWQPYTPDIQAQVAQICLSGADIWTARVPVISWKRVEWHLPDRVLRQFGLCPRIDIQPMDPSFKRVDGRGKPDMDWMLYHRAHIEIWESRRGFIVIGDLLDHHNTYSIHQYIHWYKSWATLYMLKAPVEPPTTAYPRAPSERLLRDFFLGTEQALQQHFNGTDDTPQQRDINTIVKLCRGLRRQLYIQDQGYFKDRGEHDAPFSMTQEPPHQYSGYAGPSSYPDQGPSTDLFSSQVPADLEAYLSPDFVPSSIHTDDIAEEEAPEEEQHMLRQRPRRPPQHYTPGTDALPQRPRRRR</sequence>
<dbReference type="PANTHER" id="PTHR46033:SF8">
    <property type="entry name" value="PROTEIN MAINTENANCE OF MERISTEMS-LIKE"/>
    <property type="match status" value="1"/>
</dbReference>
<feature type="domain" description="Aminotransferase-like plant mobile" evidence="2">
    <location>
        <begin position="484"/>
        <end position="861"/>
    </location>
</feature>
<proteinExistence type="predicted"/>
<reference evidence="3" key="1">
    <citation type="journal article" date="2022" name="Front. Genet.">
        <title>Chromosome-Scale Assembly of the Dendrobium nobile Genome Provides Insights Into the Molecular Mechanism of the Biosynthesis of the Medicinal Active Ingredient of Dendrobium.</title>
        <authorList>
            <person name="Xu Q."/>
            <person name="Niu S.-C."/>
            <person name="Li K.-L."/>
            <person name="Zheng P.-J."/>
            <person name="Zhang X.-J."/>
            <person name="Jia Y."/>
            <person name="Liu Y."/>
            <person name="Niu Y.-X."/>
            <person name="Yu L.-H."/>
            <person name="Chen D.-F."/>
            <person name="Zhang G.-Q."/>
        </authorList>
    </citation>
    <scope>NUCLEOTIDE SEQUENCE</scope>
    <source>
        <tissue evidence="3">Leaf</tissue>
    </source>
</reference>
<dbReference type="InterPro" id="IPR019557">
    <property type="entry name" value="AminoTfrase-like_pln_mobile"/>
</dbReference>
<dbReference type="PANTHER" id="PTHR46033">
    <property type="entry name" value="PROTEIN MAIN-LIKE 2"/>
    <property type="match status" value="1"/>
</dbReference>
<gene>
    <name evidence="3" type="ORF">KFK09_026726</name>
</gene>
<dbReference type="OrthoDB" id="593744at2759"/>
<comment type="caution">
    <text evidence="3">The sequence shown here is derived from an EMBL/GenBank/DDBJ whole genome shotgun (WGS) entry which is preliminary data.</text>
</comment>
<dbReference type="InterPro" id="IPR044824">
    <property type="entry name" value="MAIN-like"/>
</dbReference>
<keyword evidence="4" id="KW-1185">Reference proteome</keyword>
<dbReference type="AlphaFoldDB" id="A0A8T3A8N6"/>
<feature type="region of interest" description="Disordered" evidence="1">
    <location>
        <begin position="942"/>
        <end position="978"/>
    </location>
</feature>
<feature type="compositionally biased region" description="Polar residues" evidence="1">
    <location>
        <begin position="967"/>
        <end position="978"/>
    </location>
</feature>
<name>A0A8T3A8N6_DENNO</name>
<dbReference type="EMBL" id="JAGYWB010000018">
    <property type="protein sequence ID" value="KAI0492453.1"/>
    <property type="molecule type" value="Genomic_DNA"/>
</dbReference>
<accession>A0A8T3A8N6</accession>
<evidence type="ECO:0000313" key="3">
    <source>
        <dbReference type="EMBL" id="KAI0492453.1"/>
    </source>
</evidence>
<organism evidence="3 4">
    <name type="scientific">Dendrobium nobile</name>
    <name type="common">Orchid</name>
    <dbReference type="NCBI Taxonomy" id="94219"/>
    <lineage>
        <taxon>Eukaryota</taxon>
        <taxon>Viridiplantae</taxon>
        <taxon>Streptophyta</taxon>
        <taxon>Embryophyta</taxon>
        <taxon>Tracheophyta</taxon>
        <taxon>Spermatophyta</taxon>
        <taxon>Magnoliopsida</taxon>
        <taxon>Liliopsida</taxon>
        <taxon>Asparagales</taxon>
        <taxon>Orchidaceae</taxon>
        <taxon>Epidendroideae</taxon>
        <taxon>Malaxideae</taxon>
        <taxon>Dendrobiinae</taxon>
        <taxon>Dendrobium</taxon>
    </lineage>
</organism>
<evidence type="ECO:0000256" key="1">
    <source>
        <dbReference type="SAM" id="MobiDB-lite"/>
    </source>
</evidence>
<dbReference type="Pfam" id="PF10536">
    <property type="entry name" value="PMD"/>
    <property type="match status" value="1"/>
</dbReference>